<evidence type="ECO:0000256" key="8">
    <source>
        <dbReference type="SAM" id="SignalP"/>
    </source>
</evidence>
<dbReference type="SMART" id="SM01190">
    <property type="entry name" value="EMP24_GP25L"/>
    <property type="match status" value="1"/>
</dbReference>
<organism evidence="10 11">
    <name type="scientific">Cynara cardunculus var. scolymus</name>
    <name type="common">Globe artichoke</name>
    <name type="synonym">Cynara scolymus</name>
    <dbReference type="NCBI Taxonomy" id="59895"/>
    <lineage>
        <taxon>Eukaryota</taxon>
        <taxon>Viridiplantae</taxon>
        <taxon>Streptophyta</taxon>
        <taxon>Embryophyta</taxon>
        <taxon>Tracheophyta</taxon>
        <taxon>Spermatophyta</taxon>
        <taxon>Magnoliopsida</taxon>
        <taxon>eudicotyledons</taxon>
        <taxon>Gunneridae</taxon>
        <taxon>Pentapetalae</taxon>
        <taxon>asterids</taxon>
        <taxon>campanulids</taxon>
        <taxon>Asterales</taxon>
        <taxon>Asteraceae</taxon>
        <taxon>Carduoideae</taxon>
        <taxon>Cardueae</taxon>
        <taxon>Carduinae</taxon>
        <taxon>Cynara</taxon>
    </lineage>
</organism>
<proteinExistence type="inferred from homology"/>
<comment type="caution">
    <text evidence="10">The sequence shown here is derived from an EMBL/GenBank/DDBJ whole genome shotgun (WGS) entry which is preliminary data.</text>
</comment>
<evidence type="ECO:0000313" key="11">
    <source>
        <dbReference type="Proteomes" id="UP000243975"/>
    </source>
</evidence>
<evidence type="ECO:0000313" key="10">
    <source>
        <dbReference type="EMBL" id="KVH93476.1"/>
    </source>
</evidence>
<dbReference type="STRING" id="59895.A0A118JVQ0"/>
<keyword evidence="3 7" id="KW-0812">Transmembrane</keyword>
<dbReference type="InterPro" id="IPR015720">
    <property type="entry name" value="Emp24-like"/>
</dbReference>
<evidence type="ECO:0000256" key="5">
    <source>
        <dbReference type="ARBA" id="ARBA00022989"/>
    </source>
</evidence>
<dbReference type="InterPro" id="IPR009038">
    <property type="entry name" value="GOLD_dom"/>
</dbReference>
<dbReference type="PROSITE" id="PS50866">
    <property type="entry name" value="GOLD"/>
    <property type="match status" value="1"/>
</dbReference>
<evidence type="ECO:0000256" key="3">
    <source>
        <dbReference type="ARBA" id="ARBA00022692"/>
    </source>
</evidence>
<dbReference type="Proteomes" id="UP000243975">
    <property type="component" value="Unassembled WGS sequence"/>
</dbReference>
<reference evidence="10 11" key="1">
    <citation type="journal article" date="2016" name="Sci. Rep.">
        <title>The genome sequence of the outbreeding globe artichoke constructed de novo incorporating a phase-aware low-pass sequencing strategy of F1 progeny.</title>
        <authorList>
            <person name="Scaglione D."/>
            <person name="Reyes-Chin-Wo S."/>
            <person name="Acquadro A."/>
            <person name="Froenicke L."/>
            <person name="Portis E."/>
            <person name="Beitel C."/>
            <person name="Tirone M."/>
            <person name="Mauro R."/>
            <person name="Lo Monaco A."/>
            <person name="Mauromicale G."/>
            <person name="Faccioli P."/>
            <person name="Cattivelli L."/>
            <person name="Rieseberg L."/>
            <person name="Michelmore R."/>
            <person name="Lanteri S."/>
        </authorList>
    </citation>
    <scope>NUCLEOTIDE SEQUENCE [LARGE SCALE GENOMIC DNA]</scope>
    <source>
        <strain evidence="10">2C</strain>
    </source>
</reference>
<keyword evidence="6" id="KW-0472">Membrane</keyword>
<dbReference type="Gramene" id="KVH93476">
    <property type="protein sequence ID" value="KVH93476"/>
    <property type="gene ID" value="Ccrd_004470"/>
</dbReference>
<evidence type="ECO:0000259" key="9">
    <source>
        <dbReference type="PROSITE" id="PS50866"/>
    </source>
</evidence>
<feature type="chain" id="PRO_5007159728" evidence="8">
    <location>
        <begin position="25"/>
        <end position="184"/>
    </location>
</feature>
<keyword evidence="5" id="KW-1133">Transmembrane helix</keyword>
<dbReference type="Pfam" id="PF01105">
    <property type="entry name" value="EMP24_GP25L"/>
    <property type="match status" value="1"/>
</dbReference>
<feature type="signal peptide" evidence="8">
    <location>
        <begin position="1"/>
        <end position="24"/>
    </location>
</feature>
<accession>A0A118JVQ0</accession>
<comment type="subcellular location">
    <subcellularLocation>
        <location evidence="1 7">Membrane</location>
        <topology evidence="1 7">Single-pass type I membrane protein</topology>
    </subcellularLocation>
</comment>
<name>A0A118JVQ0_CYNCS</name>
<sequence length="184" mass="20544">MAKKPRLFFQVILFMLIMVKSGDCIWLNLPKSGRKCVTEEIHNNVVVLADYVVISDVHIHPTPSITTKVTSPYGNVLHHKENATHGQFAFTTSEAGQYLVCFWADDPNQGGALSVNIDWKTGIAAKDWESVARREKIELEGAVEAIHDNLLYLKGSFRCTTMVLNALFPKEETNLDSGPVTLQE</sequence>
<feature type="domain" description="GOLD" evidence="9">
    <location>
        <begin position="34"/>
        <end position="121"/>
    </location>
</feature>
<dbReference type="EMBL" id="LEKV01004762">
    <property type="protein sequence ID" value="KVH93476.1"/>
    <property type="molecule type" value="Genomic_DNA"/>
</dbReference>
<dbReference type="GO" id="GO:0016020">
    <property type="term" value="C:membrane"/>
    <property type="evidence" value="ECO:0007669"/>
    <property type="project" value="UniProtKB-SubCell"/>
</dbReference>
<evidence type="ECO:0000256" key="1">
    <source>
        <dbReference type="ARBA" id="ARBA00004479"/>
    </source>
</evidence>
<evidence type="ECO:0000256" key="4">
    <source>
        <dbReference type="ARBA" id="ARBA00022729"/>
    </source>
</evidence>
<keyword evidence="4 8" id="KW-0732">Signal</keyword>
<gene>
    <name evidence="10" type="ORF">Ccrd_004470</name>
</gene>
<protein>
    <submittedName>
        <fullName evidence="10">GOLD-like protein</fullName>
    </submittedName>
</protein>
<comment type="similarity">
    <text evidence="2 7">Belongs to the EMP24/GP25L family.</text>
</comment>
<evidence type="ECO:0000256" key="7">
    <source>
        <dbReference type="RuleBase" id="RU003827"/>
    </source>
</evidence>
<keyword evidence="11" id="KW-1185">Reference proteome</keyword>
<evidence type="ECO:0000256" key="2">
    <source>
        <dbReference type="ARBA" id="ARBA00007104"/>
    </source>
</evidence>
<dbReference type="PANTHER" id="PTHR22811">
    <property type="entry name" value="TRANSMEMBRANE EMP24 DOMAIN-CONTAINING PROTEIN"/>
    <property type="match status" value="1"/>
</dbReference>
<evidence type="ECO:0000256" key="6">
    <source>
        <dbReference type="ARBA" id="ARBA00023136"/>
    </source>
</evidence>
<dbReference type="AlphaFoldDB" id="A0A118JVQ0"/>